<dbReference type="Proteomes" id="UP000054783">
    <property type="component" value="Unassembled WGS sequence"/>
</dbReference>
<reference evidence="1 2" key="1">
    <citation type="submission" date="2015-01" db="EMBL/GenBank/DDBJ databases">
        <title>Evolution of Trichinella species and genotypes.</title>
        <authorList>
            <person name="Korhonen P.K."/>
            <person name="Edoardo P."/>
            <person name="Giuseppe L.R."/>
            <person name="Gasser R.B."/>
        </authorList>
    </citation>
    <scope>NUCLEOTIDE SEQUENCE [LARGE SCALE GENOMIC DNA]</scope>
    <source>
        <strain evidence="1">ISS2496</strain>
    </source>
</reference>
<name>A0A0V1A3H2_9BILA</name>
<keyword evidence="2" id="KW-1185">Reference proteome</keyword>
<proteinExistence type="predicted"/>
<sequence>MNYYLFTLDYYQYRFKLDDHLQLPTPLRFKETEQKKELKYHFRMLSEIWHENYGTSFNYNDQLVQLPAVYGYMRSDQSVFDDNDQKLKTWMKKRVKFSGNSIVSSAELTDCFDK</sequence>
<evidence type="ECO:0000313" key="1">
    <source>
        <dbReference type="EMBL" id="KRY19036.1"/>
    </source>
</evidence>
<dbReference type="EMBL" id="JYDQ01000040">
    <property type="protein sequence ID" value="KRY19036.1"/>
    <property type="molecule type" value="Genomic_DNA"/>
</dbReference>
<gene>
    <name evidence="1" type="ORF">T12_5030</name>
</gene>
<dbReference type="AlphaFoldDB" id="A0A0V1A3H2"/>
<organism evidence="1 2">
    <name type="scientific">Trichinella patagoniensis</name>
    <dbReference type="NCBI Taxonomy" id="990121"/>
    <lineage>
        <taxon>Eukaryota</taxon>
        <taxon>Metazoa</taxon>
        <taxon>Ecdysozoa</taxon>
        <taxon>Nematoda</taxon>
        <taxon>Enoplea</taxon>
        <taxon>Dorylaimia</taxon>
        <taxon>Trichinellida</taxon>
        <taxon>Trichinellidae</taxon>
        <taxon>Trichinella</taxon>
    </lineage>
</organism>
<accession>A0A0V1A3H2</accession>
<protein>
    <submittedName>
        <fullName evidence="1">Uncharacterized protein</fullName>
    </submittedName>
</protein>
<evidence type="ECO:0000313" key="2">
    <source>
        <dbReference type="Proteomes" id="UP000054783"/>
    </source>
</evidence>
<comment type="caution">
    <text evidence="1">The sequence shown here is derived from an EMBL/GenBank/DDBJ whole genome shotgun (WGS) entry which is preliminary data.</text>
</comment>